<reference evidence="1" key="1">
    <citation type="journal article" date="2020" name="bioRxiv">
        <title>Chromosome-level reference genome of the European wasp spider Argiope bruennichi: a resource for studies on range expansion and evolutionary adaptation.</title>
        <authorList>
            <person name="Sheffer M.M."/>
            <person name="Hoppe A."/>
            <person name="Krehenwinkel H."/>
            <person name="Uhl G."/>
            <person name="Kuss A.W."/>
            <person name="Jensen L."/>
            <person name="Jensen C."/>
            <person name="Gillespie R.G."/>
            <person name="Hoff K.J."/>
            <person name="Prost S."/>
        </authorList>
    </citation>
    <scope>NUCLEOTIDE SEQUENCE</scope>
</reference>
<accession>A0A8T0FEP2</accession>
<reference evidence="1" key="2">
    <citation type="submission" date="2020-06" db="EMBL/GenBank/DDBJ databases">
        <authorList>
            <person name="Sheffer M."/>
        </authorList>
    </citation>
    <scope>NUCLEOTIDE SEQUENCE</scope>
</reference>
<dbReference type="EMBL" id="JABXBU010000012">
    <property type="protein sequence ID" value="KAF8789546.1"/>
    <property type="molecule type" value="Genomic_DNA"/>
</dbReference>
<sequence>MNEFTTTYRLNTVIFGTKSSPFLAIRCLKQLASDEAKKFLLASQVPLTDVYIDDSVPGAATLEAAQELQTHLIQMLQTCGMELHKWTSNSSELINNSSEENIQQYFLVDRHTSWCGPDCLPDSKKHSSVELDEPVISDEQYLTELKSQSNISLSAVNNTSFLEDFLAINNQATLSWTPGGEIDYNSQHITKNYPQEFIHILTSEQKEVANRILKEFQAAIKKMNVPATYFVNQA</sequence>
<dbReference type="PANTHER" id="PTHR47331:SF6">
    <property type="entry name" value="DOUBLECORTIN DOMAIN-CONTAINING PROTEIN"/>
    <property type="match status" value="1"/>
</dbReference>
<proteinExistence type="predicted"/>
<protein>
    <submittedName>
        <fullName evidence="1">Uncharacterized protein</fullName>
    </submittedName>
</protein>
<comment type="caution">
    <text evidence="1">The sequence shown here is derived from an EMBL/GenBank/DDBJ whole genome shotgun (WGS) entry which is preliminary data.</text>
</comment>
<dbReference type="Proteomes" id="UP000807504">
    <property type="component" value="Unassembled WGS sequence"/>
</dbReference>
<gene>
    <name evidence="1" type="ORF">HNY73_007477</name>
</gene>
<evidence type="ECO:0000313" key="1">
    <source>
        <dbReference type="EMBL" id="KAF8789546.1"/>
    </source>
</evidence>
<name>A0A8T0FEP2_ARGBR</name>
<dbReference type="AlphaFoldDB" id="A0A8T0FEP2"/>
<dbReference type="PANTHER" id="PTHR47331">
    <property type="entry name" value="PHD-TYPE DOMAIN-CONTAINING PROTEIN"/>
    <property type="match status" value="1"/>
</dbReference>
<evidence type="ECO:0000313" key="2">
    <source>
        <dbReference type="Proteomes" id="UP000807504"/>
    </source>
</evidence>
<keyword evidence="2" id="KW-1185">Reference proteome</keyword>
<organism evidence="1 2">
    <name type="scientific">Argiope bruennichi</name>
    <name type="common">Wasp spider</name>
    <name type="synonym">Aranea bruennichi</name>
    <dbReference type="NCBI Taxonomy" id="94029"/>
    <lineage>
        <taxon>Eukaryota</taxon>
        <taxon>Metazoa</taxon>
        <taxon>Ecdysozoa</taxon>
        <taxon>Arthropoda</taxon>
        <taxon>Chelicerata</taxon>
        <taxon>Arachnida</taxon>
        <taxon>Araneae</taxon>
        <taxon>Araneomorphae</taxon>
        <taxon>Entelegynae</taxon>
        <taxon>Araneoidea</taxon>
        <taxon>Araneidae</taxon>
        <taxon>Argiope</taxon>
    </lineage>
</organism>